<dbReference type="EMBL" id="HE573023">
    <property type="protein sequence ID" value="CCC48724.1"/>
    <property type="molecule type" value="Genomic_DNA"/>
</dbReference>
<name>G0TXN3_TRYVY</name>
<reference evidence="1" key="1">
    <citation type="journal article" date="2012" name="Proc. Natl. Acad. Sci. U.S.A.">
        <title>Antigenic diversity is generated by distinct evolutionary mechanisms in African trypanosome species.</title>
        <authorList>
            <person name="Jackson A.P."/>
            <person name="Berry A."/>
            <person name="Aslett M."/>
            <person name="Allison H.C."/>
            <person name="Burton P."/>
            <person name="Vavrova-Anderson J."/>
            <person name="Brown R."/>
            <person name="Browne H."/>
            <person name="Corton N."/>
            <person name="Hauser H."/>
            <person name="Gamble J."/>
            <person name="Gilderthorp R."/>
            <person name="Marcello L."/>
            <person name="McQuillan J."/>
            <person name="Otto T.D."/>
            <person name="Quail M.A."/>
            <person name="Sanders M.J."/>
            <person name="van Tonder A."/>
            <person name="Ginger M.L."/>
            <person name="Field M.C."/>
            <person name="Barry J.D."/>
            <person name="Hertz-Fowler C."/>
            <person name="Berriman M."/>
        </authorList>
    </citation>
    <scope>NUCLEOTIDE SEQUENCE</scope>
    <source>
        <strain evidence="1">Y486</strain>
    </source>
</reference>
<proteinExistence type="predicted"/>
<evidence type="ECO:0000313" key="1">
    <source>
        <dbReference type="EMBL" id="CCC48724.1"/>
    </source>
</evidence>
<dbReference type="VEuPathDB" id="TriTrypDB:TvY486_0700670"/>
<dbReference type="AlphaFoldDB" id="G0TXN3"/>
<organism evidence="1">
    <name type="scientific">Trypanosoma vivax (strain Y486)</name>
    <dbReference type="NCBI Taxonomy" id="1055687"/>
    <lineage>
        <taxon>Eukaryota</taxon>
        <taxon>Discoba</taxon>
        <taxon>Euglenozoa</taxon>
        <taxon>Kinetoplastea</taxon>
        <taxon>Metakinetoplastina</taxon>
        <taxon>Trypanosomatida</taxon>
        <taxon>Trypanosomatidae</taxon>
        <taxon>Trypanosoma</taxon>
        <taxon>Duttonella</taxon>
    </lineage>
</organism>
<gene>
    <name evidence="1" type="ORF">TVY486_0700670</name>
</gene>
<protein>
    <submittedName>
        <fullName evidence="1">Uncharacterized protein</fullName>
    </submittedName>
</protein>
<sequence length="125" mass="15111">MLFAKHNGRIKVWSGSFFSERLTAMDRYYYYYYYFKSIHTQTNSKNNNSNTSSVNARWSLFTRSFYGFHFYERKKKQLRVGTRGIRQLLCSFPHLHFRNTSPFCLFVSHSCFSFSGYYFQLLLSF</sequence>
<accession>G0TXN3</accession>